<sequence length="105" mass="12118">MKYLRQEWRNQPIAIAFLFRHPWLRGTARAVLVIGLPFNQGSMTQQGAAVGDRNNSPLRKRKGNQLSDVGMFNEEEDEWNDSLTGCPEEGNRVMKNQRTGRRDEE</sequence>
<proteinExistence type="predicted"/>
<dbReference type="Proteomes" id="UP000192578">
    <property type="component" value="Unassembled WGS sequence"/>
</dbReference>
<feature type="region of interest" description="Disordered" evidence="1">
    <location>
        <begin position="43"/>
        <end position="105"/>
    </location>
</feature>
<dbReference type="EMBL" id="MTYJ01000250">
    <property type="protein sequence ID" value="OWA52066.1"/>
    <property type="molecule type" value="Genomic_DNA"/>
</dbReference>
<protein>
    <submittedName>
        <fullName evidence="2">Uncharacterized protein</fullName>
    </submittedName>
</protein>
<organism evidence="2 3">
    <name type="scientific">Hypsibius exemplaris</name>
    <name type="common">Freshwater tardigrade</name>
    <dbReference type="NCBI Taxonomy" id="2072580"/>
    <lineage>
        <taxon>Eukaryota</taxon>
        <taxon>Metazoa</taxon>
        <taxon>Ecdysozoa</taxon>
        <taxon>Tardigrada</taxon>
        <taxon>Eutardigrada</taxon>
        <taxon>Parachela</taxon>
        <taxon>Hypsibioidea</taxon>
        <taxon>Hypsibiidae</taxon>
        <taxon>Hypsibius</taxon>
    </lineage>
</organism>
<name>A0A9X6NG08_HYPEX</name>
<accession>A0A9X6NG08</accession>
<reference evidence="3" key="1">
    <citation type="submission" date="2017-01" db="EMBL/GenBank/DDBJ databases">
        <title>Comparative genomics of anhydrobiosis in the tardigrade Hypsibius dujardini.</title>
        <authorList>
            <person name="Yoshida Y."/>
            <person name="Koutsovoulos G."/>
            <person name="Laetsch D."/>
            <person name="Stevens L."/>
            <person name="Kumar S."/>
            <person name="Horikawa D."/>
            <person name="Ishino K."/>
            <person name="Komine S."/>
            <person name="Tomita M."/>
            <person name="Blaxter M."/>
            <person name="Arakawa K."/>
        </authorList>
    </citation>
    <scope>NUCLEOTIDE SEQUENCE [LARGE SCALE GENOMIC DNA]</scope>
    <source>
        <strain evidence="3">Z151</strain>
    </source>
</reference>
<gene>
    <name evidence="2" type="ORF">BV898_16529</name>
</gene>
<evidence type="ECO:0000313" key="3">
    <source>
        <dbReference type="Proteomes" id="UP000192578"/>
    </source>
</evidence>
<dbReference type="AlphaFoldDB" id="A0A9X6NG08"/>
<feature type="compositionally biased region" description="Polar residues" evidence="1">
    <location>
        <begin position="43"/>
        <end position="57"/>
    </location>
</feature>
<comment type="caution">
    <text evidence="2">The sequence shown here is derived from an EMBL/GenBank/DDBJ whole genome shotgun (WGS) entry which is preliminary data.</text>
</comment>
<keyword evidence="3" id="KW-1185">Reference proteome</keyword>
<evidence type="ECO:0000313" key="2">
    <source>
        <dbReference type="EMBL" id="OWA52066.1"/>
    </source>
</evidence>
<evidence type="ECO:0000256" key="1">
    <source>
        <dbReference type="SAM" id="MobiDB-lite"/>
    </source>
</evidence>